<dbReference type="EC" id="5.3.1.24" evidence="3"/>
<dbReference type="InterPro" id="IPR001240">
    <property type="entry name" value="PRAI_dom"/>
</dbReference>
<evidence type="ECO:0000256" key="6">
    <source>
        <dbReference type="ARBA" id="ARBA00023141"/>
    </source>
</evidence>
<evidence type="ECO:0000256" key="7">
    <source>
        <dbReference type="ARBA" id="ARBA00023235"/>
    </source>
</evidence>
<dbReference type="InterPro" id="IPR011060">
    <property type="entry name" value="RibuloseP-bd_barrel"/>
</dbReference>
<gene>
    <name evidence="9" type="ORF">MGWOODY_XGa681</name>
</gene>
<dbReference type="GO" id="GO:0004640">
    <property type="term" value="F:phosphoribosylanthranilate isomerase activity"/>
    <property type="evidence" value="ECO:0007669"/>
    <property type="project" value="UniProtKB-EC"/>
</dbReference>
<evidence type="ECO:0000313" key="9">
    <source>
        <dbReference type="EMBL" id="CUS54254.1"/>
    </source>
</evidence>
<evidence type="ECO:0000256" key="4">
    <source>
        <dbReference type="ARBA" id="ARBA00022605"/>
    </source>
</evidence>
<organism evidence="9">
    <name type="scientific">hydrothermal vent metagenome</name>
    <dbReference type="NCBI Taxonomy" id="652676"/>
    <lineage>
        <taxon>unclassified sequences</taxon>
        <taxon>metagenomes</taxon>
        <taxon>ecological metagenomes</taxon>
    </lineage>
</organism>
<dbReference type="PANTHER" id="PTHR42894:SF1">
    <property type="entry name" value="N-(5'-PHOSPHORIBOSYL)ANTHRANILATE ISOMERASE"/>
    <property type="match status" value="1"/>
</dbReference>
<comment type="similarity">
    <text evidence="2">Belongs to the TrpF family.</text>
</comment>
<protein>
    <recommendedName>
        <fullName evidence="3">phosphoribosylanthranilate isomerase</fullName>
        <ecNumber evidence="3">5.3.1.24</ecNumber>
    </recommendedName>
</protein>
<reference evidence="9" key="1">
    <citation type="submission" date="2015-10" db="EMBL/GenBank/DDBJ databases">
        <authorList>
            <person name="Gilbert D.G."/>
        </authorList>
    </citation>
    <scope>NUCLEOTIDE SEQUENCE</scope>
</reference>
<dbReference type="PANTHER" id="PTHR42894">
    <property type="entry name" value="N-(5'-PHOSPHORIBOSYL)ANTHRANILATE ISOMERASE"/>
    <property type="match status" value="1"/>
</dbReference>
<dbReference type="HAMAP" id="MF_00135">
    <property type="entry name" value="PRAI"/>
    <property type="match status" value="1"/>
</dbReference>
<keyword evidence="6" id="KW-0057">Aromatic amino acid biosynthesis</keyword>
<comment type="pathway">
    <text evidence="1">Amino-acid biosynthesis; L-tryptophan biosynthesis; L-tryptophan from chorismate: step 3/5.</text>
</comment>
<dbReference type="FunFam" id="3.20.20.70:FF:000075">
    <property type="entry name" value="Tryptophan biosynthesis protein TRP1"/>
    <property type="match status" value="1"/>
</dbReference>
<evidence type="ECO:0000259" key="8">
    <source>
        <dbReference type="Pfam" id="PF00697"/>
    </source>
</evidence>
<feature type="domain" description="N-(5'phosphoribosyl) anthranilate isomerase (PRAI)" evidence="8">
    <location>
        <begin position="5"/>
        <end position="199"/>
    </location>
</feature>
<dbReference type="InterPro" id="IPR013785">
    <property type="entry name" value="Aldolase_TIM"/>
</dbReference>
<proteinExistence type="inferred from homology"/>
<dbReference type="UniPathway" id="UPA00035">
    <property type="reaction ID" value="UER00042"/>
</dbReference>
<dbReference type="Gene3D" id="3.20.20.70">
    <property type="entry name" value="Aldolase class I"/>
    <property type="match status" value="1"/>
</dbReference>
<dbReference type="CDD" id="cd00405">
    <property type="entry name" value="PRAI"/>
    <property type="match status" value="1"/>
</dbReference>
<evidence type="ECO:0000256" key="1">
    <source>
        <dbReference type="ARBA" id="ARBA00004664"/>
    </source>
</evidence>
<evidence type="ECO:0000256" key="3">
    <source>
        <dbReference type="ARBA" id="ARBA00012572"/>
    </source>
</evidence>
<accession>A0A160TUG3</accession>
<keyword evidence="5" id="KW-0822">Tryptophan biosynthesis</keyword>
<keyword evidence="7 9" id="KW-0413">Isomerase</keyword>
<evidence type="ECO:0000256" key="2">
    <source>
        <dbReference type="ARBA" id="ARBA00007571"/>
    </source>
</evidence>
<evidence type="ECO:0000256" key="5">
    <source>
        <dbReference type="ARBA" id="ARBA00022822"/>
    </source>
</evidence>
<dbReference type="InterPro" id="IPR044643">
    <property type="entry name" value="TrpF_fam"/>
</dbReference>
<dbReference type="AlphaFoldDB" id="A0A160TUG3"/>
<dbReference type="EMBL" id="CZRL01000104">
    <property type="protein sequence ID" value="CUS54254.1"/>
    <property type="molecule type" value="Genomic_DNA"/>
</dbReference>
<dbReference type="GO" id="GO:0000162">
    <property type="term" value="P:L-tryptophan biosynthetic process"/>
    <property type="evidence" value="ECO:0007669"/>
    <property type="project" value="UniProtKB-UniPathway"/>
</dbReference>
<sequence>MRTRIKICGITRVEDATTAVSFGVDAVGLIFYGPSPRAVSIEQAADIADSLPALVHVVGVFVDPNEKEIDTVLSKVRLTLLQFHGSEAAEFCNGFEVPYIKTLRMSDDADPEIYARSYPQACALLLDTYESERYGGTGSVFPWERAKQCRSSPVIIAGGIDASNVSAALSKSGAYAVDVSSGVETLPGQKDTKKIQSLICAVRDHDQMQKDKDGTD</sequence>
<name>A0A160TUG3_9ZZZZ</name>
<keyword evidence="4" id="KW-0028">Amino-acid biosynthesis</keyword>
<dbReference type="SUPFAM" id="SSF51366">
    <property type="entry name" value="Ribulose-phoshate binding barrel"/>
    <property type="match status" value="1"/>
</dbReference>
<dbReference type="Pfam" id="PF00697">
    <property type="entry name" value="PRAI"/>
    <property type="match status" value="1"/>
</dbReference>
<dbReference type="NCBIfam" id="NF002298">
    <property type="entry name" value="PRK01222.1-4"/>
    <property type="match status" value="1"/>
</dbReference>